<gene>
    <name evidence="4" type="ORF">SAMN05421780_10889</name>
</gene>
<dbReference type="Gene3D" id="3.30.70.1070">
    <property type="entry name" value="Sporulation related repeat"/>
    <property type="match status" value="1"/>
</dbReference>
<dbReference type="EMBL" id="FOLE01000008">
    <property type="protein sequence ID" value="SFC68689.1"/>
    <property type="molecule type" value="Genomic_DNA"/>
</dbReference>
<evidence type="ECO:0000256" key="2">
    <source>
        <dbReference type="SAM" id="Phobius"/>
    </source>
</evidence>
<protein>
    <submittedName>
        <fullName evidence="4">Sporulation related domain-containing protein</fullName>
    </submittedName>
</protein>
<dbReference type="Pfam" id="PF18175">
    <property type="entry name" value="HU-CCDC81_bac_2"/>
    <property type="match status" value="1"/>
</dbReference>
<sequence length="366" mass="40940">MVEKYIKYLLFNYDCVVIPDLGGFITSYNTAEVHPVRHTFLPPSKAVAFNERLKNDDGLLANTIAKFENISTEEAYFQIKGFVFDIREALKDQNKCYIKEIGTLFINHEYALQFEQDSKNNYENESFGLPELFFKPIIRENVATRLVAASKDRAAATSNRVPAPARRRNDSVWTYILAIPVLAVIALVAVSVYFVAFTDGKQGIAGFNPLQKNSTIAPQETEADDVAMVTEPTEDSATQQETSEPIAAVEPHHTPKKEPKALPKVHQESSMMDAVTSSPAEVETITPTDGSKRYYVIVGSFSKPENAVSLRQRLAISEATAKVIHPSDNRGLYKVSLADYENLTQAQAKLNEAQTRFKESLWVCKY</sequence>
<dbReference type="GO" id="GO:0042834">
    <property type="term" value="F:peptidoglycan binding"/>
    <property type="evidence" value="ECO:0007669"/>
    <property type="project" value="InterPro"/>
</dbReference>
<accession>A0A1I1L6M7</accession>
<organism evidence="4 5">
    <name type="scientific">Flexibacter flexilis DSM 6793</name>
    <dbReference type="NCBI Taxonomy" id="927664"/>
    <lineage>
        <taxon>Bacteria</taxon>
        <taxon>Pseudomonadati</taxon>
        <taxon>Bacteroidota</taxon>
        <taxon>Cytophagia</taxon>
        <taxon>Cytophagales</taxon>
        <taxon>Flexibacteraceae</taxon>
        <taxon>Flexibacter</taxon>
    </lineage>
</organism>
<feature type="transmembrane region" description="Helical" evidence="2">
    <location>
        <begin position="172"/>
        <end position="196"/>
    </location>
</feature>
<evidence type="ECO:0000313" key="5">
    <source>
        <dbReference type="Proteomes" id="UP000199514"/>
    </source>
</evidence>
<evidence type="ECO:0000256" key="1">
    <source>
        <dbReference type="SAM" id="MobiDB-lite"/>
    </source>
</evidence>
<keyword evidence="2" id="KW-0472">Membrane</keyword>
<feature type="region of interest" description="Disordered" evidence="1">
    <location>
        <begin position="230"/>
        <end position="266"/>
    </location>
</feature>
<evidence type="ECO:0000259" key="3">
    <source>
        <dbReference type="PROSITE" id="PS51724"/>
    </source>
</evidence>
<keyword evidence="2" id="KW-1133">Transmembrane helix</keyword>
<evidence type="ECO:0000313" key="4">
    <source>
        <dbReference type="EMBL" id="SFC68689.1"/>
    </source>
</evidence>
<dbReference type="SUPFAM" id="SSF110997">
    <property type="entry name" value="Sporulation related repeat"/>
    <property type="match status" value="1"/>
</dbReference>
<proteinExistence type="predicted"/>
<dbReference type="AlphaFoldDB" id="A0A1I1L6M7"/>
<name>A0A1I1L6M7_9BACT</name>
<dbReference type="Pfam" id="PF05036">
    <property type="entry name" value="SPOR"/>
    <property type="match status" value="1"/>
</dbReference>
<dbReference type="InterPro" id="IPR040495">
    <property type="entry name" value="HU-CCDC81_bac_1"/>
</dbReference>
<feature type="domain" description="SPOR" evidence="3">
    <location>
        <begin position="288"/>
        <end position="366"/>
    </location>
</feature>
<dbReference type="Proteomes" id="UP000199514">
    <property type="component" value="Unassembled WGS sequence"/>
</dbReference>
<dbReference type="InterPro" id="IPR036680">
    <property type="entry name" value="SPOR-like_sf"/>
</dbReference>
<dbReference type="PROSITE" id="PS51724">
    <property type="entry name" value="SPOR"/>
    <property type="match status" value="1"/>
</dbReference>
<keyword evidence="2" id="KW-0812">Transmembrane</keyword>
<dbReference type="RefSeq" id="WP_091513910.1">
    <property type="nucleotide sequence ID" value="NZ_FOLE01000008.1"/>
</dbReference>
<dbReference type="InterPro" id="IPR007730">
    <property type="entry name" value="SPOR-like_dom"/>
</dbReference>
<dbReference type="OrthoDB" id="653949at2"/>
<feature type="compositionally biased region" description="Basic and acidic residues" evidence="1">
    <location>
        <begin position="250"/>
        <end position="266"/>
    </location>
</feature>
<dbReference type="STRING" id="927664.SAMN05421780_10889"/>
<reference evidence="4 5" key="1">
    <citation type="submission" date="2016-10" db="EMBL/GenBank/DDBJ databases">
        <authorList>
            <person name="de Groot N.N."/>
        </authorList>
    </citation>
    <scope>NUCLEOTIDE SEQUENCE [LARGE SCALE GENOMIC DNA]</scope>
    <source>
        <strain evidence="4 5">DSM 6793</strain>
    </source>
</reference>
<keyword evidence="5" id="KW-1185">Reference proteome</keyword>
<dbReference type="InterPro" id="IPR041268">
    <property type="entry name" value="HU-CCDC81_bac_2"/>
</dbReference>
<dbReference type="Pfam" id="PF18174">
    <property type="entry name" value="HU-CCDC81_bac_1"/>
    <property type="match status" value="1"/>
</dbReference>